<keyword evidence="2" id="KW-1185">Reference proteome</keyword>
<name>A0A2T0SW08_9BACT</name>
<protein>
    <recommendedName>
        <fullName evidence="3">Virulence factor SrfB</fullName>
    </recommendedName>
</protein>
<evidence type="ECO:0008006" key="3">
    <source>
        <dbReference type="Google" id="ProtNLM"/>
    </source>
</evidence>
<dbReference type="Proteomes" id="UP000238375">
    <property type="component" value="Unassembled WGS sequence"/>
</dbReference>
<organism evidence="1 2">
    <name type="scientific">Spirosoma oryzae</name>
    <dbReference type="NCBI Taxonomy" id="1469603"/>
    <lineage>
        <taxon>Bacteria</taxon>
        <taxon>Pseudomonadati</taxon>
        <taxon>Bacteroidota</taxon>
        <taxon>Cytophagia</taxon>
        <taxon>Cytophagales</taxon>
        <taxon>Cytophagaceae</taxon>
        <taxon>Spirosoma</taxon>
    </lineage>
</organism>
<proteinExistence type="predicted"/>
<comment type="caution">
    <text evidence="1">The sequence shown here is derived from an EMBL/GenBank/DDBJ whole genome shotgun (WGS) entry which is preliminary data.</text>
</comment>
<evidence type="ECO:0000313" key="2">
    <source>
        <dbReference type="Proteomes" id="UP000238375"/>
    </source>
</evidence>
<dbReference type="EMBL" id="PVTE01000010">
    <property type="protein sequence ID" value="PRY37602.1"/>
    <property type="molecule type" value="Genomic_DNA"/>
</dbReference>
<evidence type="ECO:0000313" key="1">
    <source>
        <dbReference type="EMBL" id="PRY37602.1"/>
    </source>
</evidence>
<accession>A0A2T0SW08</accession>
<reference evidence="1 2" key="1">
    <citation type="submission" date="2018-03" db="EMBL/GenBank/DDBJ databases">
        <title>Genomic Encyclopedia of Archaeal and Bacterial Type Strains, Phase II (KMG-II): from individual species to whole genera.</title>
        <authorList>
            <person name="Goeker M."/>
        </authorList>
    </citation>
    <scope>NUCLEOTIDE SEQUENCE [LARGE SCALE GENOMIC DNA]</scope>
    <source>
        <strain evidence="1 2">DSM 28354</strain>
    </source>
</reference>
<dbReference type="AlphaFoldDB" id="A0A2T0SW08"/>
<gene>
    <name evidence="1" type="ORF">CLV58_11071</name>
</gene>
<sequence length="1165" mass="132050">MPPTANRILKTVSRKLYTDIMPTTFSLHNPTPGLHWYVSKPLGTDQIAAIRDPQGGQTVKQPTSIPSPFARIDLVRSAFLNLALRPDLNGTINDQRVVSDALDVGELFFNYDKLKTYVTITPFDVRTDLDRLRSSMNTGHRRLGDALKLFLDQDAAEYNFNEINRLFILSYRGRVVGGTSPKTLFFSGGNDLSWVDVSIGNDRLFDPSTTPLYQRDIEYQKFWYAIKLFMPNFRERFREVDDYLNRSRTLLQQQNPTLFYQHIEAQNGQSLLTREQFDNEFEELMTGPGDIVEVLGFPLRKKKSDSRAISQVSDFIIKSDKYNRIYGSSLPRPMVLQNRFFRQFTYVPQAQWNPNTPVPYYVRESWRDNQRSLPGQPGNYPWLTVSDFLEPYLIRLPYPTDRGRFYDGNLQTPATDKGFLIPLKRDFFDFFDVDDLLTGRVRLKMVPQGSGIQVSLDIPVTAPGQPGNQFVTFERQYSPAIGQSAAPNETTNEGIILENSFTVNVYPFVRSGSVTVPADYRVQLIESGFDSQNQYKLTYYKQQDNADVVPESTHQRTVRQQNTDGSSVYDVLRQEFDYMQTNIRADGRELNGLLIPRWQLYNGGSKQFAFSVDFGTTNTHIEYSVDGGTPRPFDVAEITPQVATLVAPAQYNPALFELFLLYDLEFVPPTIGPGKPDSFPTRTAIAEPLNLSFNQQTQALADFNIPFYVERQPAGSNRITTNLKWAKNNDQTERRVEAFLEELLMLIKNKVLTEGGNLSQTTVFWFFPASMTPGRVSQLRADWQTLYDRYIGGAPGRLREVSESVAPFYYYKQNPTLSASARPVINVDIGGGTSDVVVYERNEPRLLTSFRFAGNAIYGDAFSEYGAASHNGFVRKYADRIQTLLDSQSLGNLSDNNRRMLDTNRSEDILAFWFSIEKSNDVKAKNMLSFNGMLAKDEDLKVVFVLFYTALIYHIAQLMKHKGIGLPGAITFSGTGSKLLTIISTDDQMLGKLARIIFEKVYEQTYDASGLTLFYERKGPKEVTCKGALMQPTNSRPVDTEAISYVYPATFQDEYSALTYADLRKPEVTNSLLKETAAFIDFFFALNQEFSFARNLNVSARSLAIAQQELRTHLDTSLMDGIQRKENEVAAEFSGMADALSSPIEETLFFYPLIGAINKLANALA</sequence>